<name>A0A8J8GHE6_9BACI</name>
<dbReference type="Proteomes" id="UP000625804">
    <property type="component" value="Unassembled WGS sequence"/>
</dbReference>
<dbReference type="Pfam" id="PF04367">
    <property type="entry name" value="DUF502"/>
    <property type="match status" value="1"/>
</dbReference>
<dbReference type="InterPro" id="IPR007462">
    <property type="entry name" value="COV1-like"/>
</dbReference>
<keyword evidence="1" id="KW-1133">Transmembrane helix</keyword>
<evidence type="ECO:0000256" key="1">
    <source>
        <dbReference type="SAM" id="Phobius"/>
    </source>
</evidence>
<keyword evidence="1" id="KW-0812">Transmembrane</keyword>
<dbReference type="PANTHER" id="PTHR31876:SF26">
    <property type="entry name" value="PROTEIN LIKE COV 2"/>
    <property type="match status" value="1"/>
</dbReference>
<dbReference type="EMBL" id="JABTTE010000032">
    <property type="protein sequence ID" value="NSL53231.1"/>
    <property type="molecule type" value="Genomic_DNA"/>
</dbReference>
<reference evidence="2" key="1">
    <citation type="submission" date="2020-06" db="EMBL/GenBank/DDBJ databases">
        <title>A novel thermopfilic bacterium from Erzurum, Turkey.</title>
        <authorList>
            <person name="Adiguzel A."/>
            <person name="Ay H."/>
            <person name="Baltaci M.O."/>
        </authorList>
    </citation>
    <scope>NUCLEOTIDE SEQUENCE</scope>
    <source>
        <strain evidence="2">P2</strain>
    </source>
</reference>
<comment type="caution">
    <text evidence="2">The sequence shown here is derived from an EMBL/GenBank/DDBJ whole genome shotgun (WGS) entry which is preliminary data.</text>
</comment>
<feature type="transmembrane region" description="Helical" evidence="1">
    <location>
        <begin position="48"/>
        <end position="67"/>
    </location>
</feature>
<accession>A0A8J8GHE6</accession>
<dbReference type="RefSeq" id="WP_173732430.1">
    <property type="nucleotide sequence ID" value="NZ_JABTTE010000032.1"/>
</dbReference>
<organism evidence="2 3">
    <name type="scientific">Calidifontibacillus erzurumensis</name>
    <dbReference type="NCBI Taxonomy" id="2741433"/>
    <lineage>
        <taxon>Bacteria</taxon>
        <taxon>Bacillati</taxon>
        <taxon>Bacillota</taxon>
        <taxon>Bacilli</taxon>
        <taxon>Bacillales</taxon>
        <taxon>Bacillaceae</taxon>
        <taxon>Calidifontibacillus/Schinkia group</taxon>
        <taxon>Calidifontibacillus</taxon>
    </lineage>
</organism>
<keyword evidence="3" id="KW-1185">Reference proteome</keyword>
<evidence type="ECO:0000313" key="2">
    <source>
        <dbReference type="EMBL" id="NSL53231.1"/>
    </source>
</evidence>
<protein>
    <submittedName>
        <fullName evidence="2">DUF502 domain-containing protein</fullName>
    </submittedName>
</protein>
<dbReference type="AlphaFoldDB" id="A0A8J8GHE6"/>
<keyword evidence="1" id="KW-0472">Membrane</keyword>
<dbReference type="PANTHER" id="PTHR31876">
    <property type="entry name" value="COV-LIKE PROTEIN 1"/>
    <property type="match status" value="1"/>
</dbReference>
<gene>
    <name evidence="2" type="ORF">HR057_15930</name>
</gene>
<feature type="transmembrane region" description="Helical" evidence="1">
    <location>
        <begin position="12"/>
        <end position="36"/>
    </location>
</feature>
<evidence type="ECO:0000313" key="3">
    <source>
        <dbReference type="Proteomes" id="UP000625804"/>
    </source>
</evidence>
<sequence length="190" mass="21276">MKQLLKNFINGLLTIVPIILVIYVVIKIFTFLDSILGNLLKPYLKEDYIPGIGILLTVAIITFLGWLSTQYFSGKIIQIIDRFLEKIPLVKTLYSVIKDTFHSLLGEKRAFSKVALVEIPNTGMKSIGFITSEEIENLADPLKDHIAVYVPQSFQVAGFTFLIPKEQVTILDVKPEDAMKFVLSGGITSK</sequence>
<proteinExistence type="predicted"/>